<comment type="caution">
    <text evidence="1">The sequence shown here is derived from an EMBL/GenBank/DDBJ whole genome shotgun (WGS) entry which is preliminary data.</text>
</comment>
<reference evidence="1 2" key="1">
    <citation type="journal article" date="2016" name="Nat. Commun.">
        <title>Thousands of microbial genomes shed light on interconnected biogeochemical processes in an aquifer system.</title>
        <authorList>
            <person name="Anantharaman K."/>
            <person name="Brown C.T."/>
            <person name="Hug L.A."/>
            <person name="Sharon I."/>
            <person name="Castelle C.J."/>
            <person name="Probst A.J."/>
            <person name="Thomas B.C."/>
            <person name="Singh A."/>
            <person name="Wilkins M.J."/>
            <person name="Karaoz U."/>
            <person name="Brodie E.L."/>
            <person name="Williams K.H."/>
            <person name="Hubbard S.S."/>
            <person name="Banfield J.F."/>
        </authorList>
    </citation>
    <scope>NUCLEOTIDE SEQUENCE [LARGE SCALE GENOMIC DNA]</scope>
</reference>
<gene>
    <name evidence="1" type="ORF">A2116_01410</name>
</gene>
<proteinExistence type="predicted"/>
<sequence length="87" mass="10156">MTIDRWETISKRDQLGHIAAEIFRARNAKDQSVFRAILERALELVDLTLQDRKRRGDSLTLFYLRDKIAEAYESGKIEEADKIYAVI</sequence>
<evidence type="ECO:0000313" key="1">
    <source>
        <dbReference type="EMBL" id="OGG40266.1"/>
    </source>
</evidence>
<organism evidence="1 2">
    <name type="scientific">Candidatus Jorgensenbacteria bacterium GWA1_49_17</name>
    <dbReference type="NCBI Taxonomy" id="1798467"/>
    <lineage>
        <taxon>Bacteria</taxon>
        <taxon>Candidatus Joergenseniibacteriota</taxon>
    </lineage>
</organism>
<dbReference type="Proteomes" id="UP000179368">
    <property type="component" value="Unassembled WGS sequence"/>
</dbReference>
<dbReference type="EMBL" id="MFKG01000019">
    <property type="protein sequence ID" value="OGG40266.1"/>
    <property type="molecule type" value="Genomic_DNA"/>
</dbReference>
<dbReference type="AlphaFoldDB" id="A0A1F6BTL1"/>
<accession>A0A1F6BTL1</accession>
<protein>
    <submittedName>
        <fullName evidence="1">Uncharacterized protein</fullName>
    </submittedName>
</protein>
<evidence type="ECO:0000313" key="2">
    <source>
        <dbReference type="Proteomes" id="UP000179368"/>
    </source>
</evidence>
<name>A0A1F6BTL1_9BACT</name>